<organism evidence="2 3">
    <name type="scientific">Bacteriovorax stolpii</name>
    <name type="common">Bdellovibrio stolpii</name>
    <dbReference type="NCBI Taxonomy" id="960"/>
    <lineage>
        <taxon>Bacteria</taxon>
        <taxon>Pseudomonadati</taxon>
        <taxon>Bdellovibrionota</taxon>
        <taxon>Bacteriovoracia</taxon>
        <taxon>Bacteriovoracales</taxon>
        <taxon>Bacteriovoracaceae</taxon>
        <taxon>Bacteriovorax</taxon>
    </lineage>
</organism>
<dbReference type="EMBL" id="CP025704">
    <property type="protein sequence ID" value="AUN97524.1"/>
    <property type="molecule type" value="Genomic_DNA"/>
</dbReference>
<dbReference type="NCBIfam" id="TIGR02147">
    <property type="entry name" value="Fsuc_second"/>
    <property type="match status" value="1"/>
</dbReference>
<dbReference type="InterPro" id="IPR011873">
    <property type="entry name" value="CHP02147"/>
</dbReference>
<gene>
    <name evidence="2" type="ORF">C0V70_05235</name>
</gene>
<protein>
    <recommendedName>
        <fullName evidence="1">DUF4423 domain-containing protein</fullName>
    </recommendedName>
</protein>
<feature type="domain" description="DUF4423" evidence="1">
    <location>
        <begin position="109"/>
        <end position="268"/>
    </location>
</feature>
<dbReference type="InterPro" id="IPR025537">
    <property type="entry name" value="DUF4423"/>
</dbReference>
<dbReference type="KEGG" id="bsto:C0V70_05235"/>
<dbReference type="AlphaFoldDB" id="A0A2K9NRZ0"/>
<keyword evidence="3" id="KW-1185">Reference proteome</keyword>
<sequence length="277" mass="32317">MKIYEFNDPIEYVNRQFSLKKEVNPRFSLRSYAKLLGYENPSLLSSVLKGERKLSTELADKIGHQLNLSTVEQKYFQLLILYKYAKNDAERMMYTELLEATKPDTINSQFSVSIDSFRFIDDWYHAAILEMIELKNFKFNYDWMAKKLGRGLNPELVEAAVARLVRLGLLEDHKKTLKRKEGNFVVDKNIPSDAIKKHHDQFIQFARQAIFDQPIGERDIRSSTITLKKKNYKKAQEILKKAHAELVELSCKDDGEEVYQICSQLFKLTSDNESTNE</sequence>
<dbReference type="Proteomes" id="UP000235584">
    <property type="component" value="Chromosome"/>
</dbReference>
<proteinExistence type="predicted"/>
<dbReference type="Pfam" id="PF14394">
    <property type="entry name" value="DUF4423"/>
    <property type="match status" value="1"/>
</dbReference>
<dbReference type="RefSeq" id="WP_102242819.1">
    <property type="nucleotide sequence ID" value="NZ_CP025704.1"/>
</dbReference>
<name>A0A2K9NRZ0_BACTC</name>
<evidence type="ECO:0000259" key="1">
    <source>
        <dbReference type="Pfam" id="PF14394"/>
    </source>
</evidence>
<accession>A0A2K9NRZ0</accession>
<evidence type="ECO:0000313" key="3">
    <source>
        <dbReference type="Proteomes" id="UP000235584"/>
    </source>
</evidence>
<dbReference type="OrthoDB" id="9804544at2"/>
<reference evidence="2 3" key="1">
    <citation type="submission" date="2018-01" db="EMBL/GenBank/DDBJ databases">
        <title>Complete genome sequence of Bacteriovorax stolpii DSM12778.</title>
        <authorList>
            <person name="Tang B."/>
            <person name="Chang J."/>
        </authorList>
    </citation>
    <scope>NUCLEOTIDE SEQUENCE [LARGE SCALE GENOMIC DNA]</scope>
    <source>
        <strain evidence="2 3">DSM 12778</strain>
    </source>
</reference>
<evidence type="ECO:0000313" key="2">
    <source>
        <dbReference type="EMBL" id="AUN97524.1"/>
    </source>
</evidence>